<feature type="region of interest" description="Disordered" evidence="1">
    <location>
        <begin position="347"/>
        <end position="376"/>
    </location>
</feature>
<evidence type="ECO:0000313" key="3">
    <source>
        <dbReference type="EMBL" id="GMH66328.1"/>
    </source>
</evidence>
<dbReference type="PANTHER" id="PTHR47219">
    <property type="entry name" value="RAB GTPASE-ACTIVATING PROTEIN 1-LIKE"/>
    <property type="match status" value="1"/>
</dbReference>
<dbReference type="Gene3D" id="1.10.8.270">
    <property type="entry name" value="putative rabgap domain of human tbc1 domain family member 14 like domains"/>
    <property type="match status" value="1"/>
</dbReference>
<dbReference type="Pfam" id="PF05551">
    <property type="entry name" value="zf-His_Me_endon"/>
    <property type="match status" value="1"/>
</dbReference>
<dbReference type="InterPro" id="IPR000195">
    <property type="entry name" value="Rab-GAP-TBC_dom"/>
</dbReference>
<feature type="domain" description="Rab-GAP TBC" evidence="2">
    <location>
        <begin position="469"/>
        <end position="631"/>
    </location>
</feature>
<sequence length="698" mass="78160">MMETHHNNHSRNCCQTVSDVILPNKAIYRCCPHVPPCITPRLLTETDVVEDIVDETPDLWSINKEIQEDRGKGTTHKESHKLSRKHGLSEHGLSEFFFRTTPDTLQRYMTMILHVDHGRIDTNEEAMGLLGCSSCIQNATHVVPVNNTIAYLRIPGSGVQNVSGANAAFLHNHGHLPQVTSDAPAAGGRWELSHLCHNRACFNPEHVRVETSRANILRNFCCTCAYFIDQTKQPNIMYRLCKCVGPGCMIVRTTNPLSSAASRAMILVNGNLVDKVPDISNVNLSDDVTPNRDGTSGSVGSDQSTLSSIDERALSRALQLFRDGEIEEEEYQKIVHYHEEYRRESNNLDYGESSDDQDAANTSQDPSSAAPSSPRKNSLVNFFSLFPSRTDRSDSSARTAEEGLDDPRAVRAVRAASRAKERKSRMKQKVDAQRQAQIQADIEVWKETLKNWSEKSLSSPVVAQLCARGIPPKSRSSHSRDHTVIDIDVDIPRTFPYLSFFHDGGEWEGRLRRLLATYCSYRPDIGYIQGMSFLAAMLLLSMDSYEAFLSLANLVNSPRYFSPAYSPMLSTSQVSLFNDSFKANLPLLHSHFQRHDVTHELFLIDWRLSVFCRILPLDTAVRIWDFFLREGETFFVKCSLGILKTLAPSLAKASDLSEIVKLLRDTESLSDTDAVLENISKIRVQGSNDEGGSFCTPS</sequence>
<proteinExistence type="predicted"/>
<feature type="region of interest" description="Disordered" evidence="1">
    <location>
        <begin position="66"/>
        <end position="85"/>
    </location>
</feature>
<dbReference type="GO" id="GO:0031267">
    <property type="term" value="F:small GTPase binding"/>
    <property type="evidence" value="ECO:0007669"/>
    <property type="project" value="TreeGrafter"/>
</dbReference>
<feature type="region of interest" description="Disordered" evidence="1">
    <location>
        <begin position="389"/>
        <end position="432"/>
    </location>
</feature>
<reference evidence="3" key="1">
    <citation type="submission" date="2022-07" db="EMBL/GenBank/DDBJ databases">
        <title>Genome analysis of Parmales, a sister group of diatoms, reveals the evolutionary specialization of diatoms from phago-mixotrophs to photoautotrophs.</title>
        <authorList>
            <person name="Ban H."/>
            <person name="Sato S."/>
            <person name="Yoshikawa S."/>
            <person name="Kazumasa Y."/>
            <person name="Nakamura Y."/>
            <person name="Ichinomiya M."/>
            <person name="Saitoh K."/>
            <person name="Sato N."/>
            <person name="Blanc-Mathieu R."/>
            <person name="Endo H."/>
            <person name="Kuwata A."/>
            <person name="Ogata H."/>
        </authorList>
    </citation>
    <scope>NUCLEOTIDE SEQUENCE</scope>
</reference>
<dbReference type="OrthoDB" id="294251at2759"/>
<dbReference type="InterPro" id="IPR044930">
    <property type="entry name" value="Homing_endonuclease_His-Me"/>
</dbReference>
<dbReference type="PANTHER" id="PTHR47219:SF9">
    <property type="entry name" value="GTPASE ACTIVATING PROTEIN AND CENTROSOME-ASSOCIATED, ISOFORM B"/>
    <property type="match status" value="1"/>
</dbReference>
<dbReference type="SUPFAM" id="SSF54060">
    <property type="entry name" value="His-Me finger endonucleases"/>
    <property type="match status" value="1"/>
</dbReference>
<dbReference type="InterPro" id="IPR008704">
    <property type="entry name" value="Endonuclease_Zinc-binding_loop"/>
</dbReference>
<dbReference type="InterPro" id="IPR050302">
    <property type="entry name" value="Rab_GAP_TBC_domain"/>
</dbReference>
<feature type="compositionally biased region" description="Basic and acidic residues" evidence="1">
    <location>
        <begin position="389"/>
        <end position="409"/>
    </location>
</feature>
<dbReference type="InterPro" id="IPR035969">
    <property type="entry name" value="Rab-GAP_TBC_sf"/>
</dbReference>
<evidence type="ECO:0000313" key="4">
    <source>
        <dbReference type="Proteomes" id="UP001165082"/>
    </source>
</evidence>
<dbReference type="GO" id="GO:0005096">
    <property type="term" value="F:GTPase activator activity"/>
    <property type="evidence" value="ECO:0007669"/>
    <property type="project" value="TreeGrafter"/>
</dbReference>
<dbReference type="Pfam" id="PF00566">
    <property type="entry name" value="RabGAP-TBC"/>
    <property type="match status" value="1"/>
</dbReference>
<dbReference type="SUPFAM" id="SSF47923">
    <property type="entry name" value="Ypt/Rab-GAP domain of gyp1p"/>
    <property type="match status" value="2"/>
</dbReference>
<dbReference type="Gene3D" id="1.10.472.80">
    <property type="entry name" value="Ypt/Rab-GAP domain of gyp1p, domain 3"/>
    <property type="match status" value="1"/>
</dbReference>
<dbReference type="Gene3D" id="3.90.75.10">
    <property type="entry name" value="Homing Intron 3 (I-ppo) Encoded Endonuclease, Chain A"/>
    <property type="match status" value="1"/>
</dbReference>
<dbReference type="EMBL" id="BRXZ01002611">
    <property type="protein sequence ID" value="GMH66328.1"/>
    <property type="molecule type" value="Genomic_DNA"/>
</dbReference>
<evidence type="ECO:0000256" key="1">
    <source>
        <dbReference type="SAM" id="MobiDB-lite"/>
    </source>
</evidence>
<dbReference type="InterPro" id="IPR044925">
    <property type="entry name" value="His-Me_finger_sf"/>
</dbReference>
<evidence type="ECO:0000259" key="2">
    <source>
        <dbReference type="PROSITE" id="PS50086"/>
    </source>
</evidence>
<accession>A0A9W7E882</accession>
<name>A0A9W7E882_9STRA</name>
<comment type="caution">
    <text evidence="3">The sequence shown here is derived from an EMBL/GenBank/DDBJ whole genome shotgun (WGS) entry which is preliminary data.</text>
</comment>
<dbReference type="PROSITE" id="PS50086">
    <property type="entry name" value="TBC_RABGAP"/>
    <property type="match status" value="1"/>
</dbReference>
<protein>
    <recommendedName>
        <fullName evidence="2">Rab-GAP TBC domain-containing protein</fullName>
    </recommendedName>
</protein>
<gene>
    <name evidence="3" type="ORF">TrRE_jg2743</name>
</gene>
<dbReference type="GO" id="GO:0004519">
    <property type="term" value="F:endonuclease activity"/>
    <property type="evidence" value="ECO:0007669"/>
    <property type="project" value="InterPro"/>
</dbReference>
<organism evidence="3 4">
    <name type="scientific">Triparma retinervis</name>
    <dbReference type="NCBI Taxonomy" id="2557542"/>
    <lineage>
        <taxon>Eukaryota</taxon>
        <taxon>Sar</taxon>
        <taxon>Stramenopiles</taxon>
        <taxon>Ochrophyta</taxon>
        <taxon>Bolidophyceae</taxon>
        <taxon>Parmales</taxon>
        <taxon>Triparmaceae</taxon>
        <taxon>Triparma</taxon>
    </lineage>
</organism>
<dbReference type="AlphaFoldDB" id="A0A9W7E882"/>
<dbReference type="SMART" id="SM00164">
    <property type="entry name" value="TBC"/>
    <property type="match status" value="1"/>
</dbReference>
<feature type="region of interest" description="Disordered" evidence="1">
    <location>
        <begin position="282"/>
        <end position="307"/>
    </location>
</feature>
<dbReference type="Proteomes" id="UP001165082">
    <property type="component" value="Unassembled WGS sequence"/>
</dbReference>
<keyword evidence="4" id="KW-1185">Reference proteome</keyword>